<keyword evidence="2" id="KW-1185">Reference proteome</keyword>
<proteinExistence type="predicted"/>
<dbReference type="EMBL" id="SNYH01000007">
    <property type="protein sequence ID" value="TDQ21829.1"/>
    <property type="molecule type" value="Genomic_DNA"/>
</dbReference>
<organism evidence="1 2">
    <name type="scientific">Tenacibaculum caenipelagi</name>
    <dbReference type="NCBI Taxonomy" id="1325435"/>
    <lineage>
        <taxon>Bacteria</taxon>
        <taxon>Pseudomonadati</taxon>
        <taxon>Bacteroidota</taxon>
        <taxon>Flavobacteriia</taxon>
        <taxon>Flavobacteriales</taxon>
        <taxon>Flavobacteriaceae</taxon>
        <taxon>Tenacibaculum</taxon>
    </lineage>
</organism>
<dbReference type="Gene3D" id="2.180.10.10">
    <property type="entry name" value="RHS repeat-associated core"/>
    <property type="match status" value="1"/>
</dbReference>
<gene>
    <name evidence="1" type="ORF">DFQ07_2924</name>
</gene>
<sequence length="1094" mass="123045">MLSIFTMLFCVWGYTQELPKVVPLSPNAASIAKYGEVPVGHFTGTPNIEIPLYTISSGDLSLPLSLSYHAGGNRVEDVASWVGLGWSLGTIPSISRSVRGLPDDHAGGFFSGAPLSTIYSTNVECNTNQCQELLRDLNQGDRDSEPDIFYYNIKGESGTFFYNQETKEFVTYPVSNTKIIRDNTSGHLTFKIFSQEGIVYEFGPLGREDSAEVGYEFGTGVVDPIDNVWNVTKITSSKTNESIIFNYEIEKQLRKFVTSKTKYVSRSGGGINVNFLTDKPLSLSNAITAQRLNSIEFSNGKVEFVKSSSTRLDLNLGYSLKEVIIKDKNNRQVKKFDFEYSYKVGSGTNLGDDFSKHWLILNSLNEWSNDGKSKLTHLFSYDMDNFPADRTSFAQDFWGYHNGQSSNQDLIPSLFLNNNTVEGHYIPGANRNIATQYSQFGILKKIVYPTGGYTEFDYENNQASDENLPLDYVKDYQSLAGEEYFEAESTIPITSSFTKTFTINNPPDLTLNNENPKGGAIVSFSIGNYGCDLSGGANPCALFTVTASTGEKYYIQAEGSSFYLPNGTYSMSASFNQSSAQYENFHFIAEWRKINTNHKYIGGLRIKEIRSYSNANSEPIVKKYKYTKDYNSTETSGVLFSSPIFNFYDFVTIYNEVNLGDKILLVEADYIRIRSNNGVQQVSDSGSLVGYATVIEETLTPEKSGITVYDFTHTKDNYFYTSFPYLPAESNKINRGQIKEIKYYKKEQDILKLIKSVENKYTGVSVNPNIVFALKTGKNVLFPSGFASKWTILQADYNTPNKIISYEVSTGWSGLYQTIEKDYFDNNNIITNTTTYSYENPNHLLKTSVIKTDSKGIKITEKIKYPEDITNPSVAVTELINQNRVTEPINVETTKEVGSSITKLAKQNTIYKDFEGIYLPEKIQTLKGAPSTTNVLEDRVVYHSYDAKGNPTEVSKADGTHIVYIWGYNQTQPIAKIENATLSDIPNTYIDPIKNASNLDDDRTIDTRDINGNVINYAGNEGQLRFYLNKLHQLTALNDSQITFYTYDPLIGVTSITDPRGQTVYYEYDDFNRLEFIKDADGNLLKENKYNYKN</sequence>
<name>A0A4R6TAC7_9FLAO</name>
<comment type="caution">
    <text evidence="1">The sequence shown here is derived from an EMBL/GenBank/DDBJ whole genome shotgun (WGS) entry which is preliminary data.</text>
</comment>
<dbReference type="AlphaFoldDB" id="A0A4R6TAC7"/>
<dbReference type="InterPro" id="IPR031325">
    <property type="entry name" value="RHS_repeat"/>
</dbReference>
<evidence type="ECO:0000313" key="2">
    <source>
        <dbReference type="Proteomes" id="UP000295390"/>
    </source>
</evidence>
<protein>
    <submittedName>
        <fullName evidence="1">YD repeat-containing protein</fullName>
    </submittedName>
</protein>
<evidence type="ECO:0000313" key="1">
    <source>
        <dbReference type="EMBL" id="TDQ21829.1"/>
    </source>
</evidence>
<dbReference type="Pfam" id="PF05593">
    <property type="entry name" value="RHS_repeat"/>
    <property type="match status" value="1"/>
</dbReference>
<dbReference type="Proteomes" id="UP000295390">
    <property type="component" value="Unassembled WGS sequence"/>
</dbReference>
<accession>A0A4R6TAC7</accession>
<reference evidence="1 2" key="1">
    <citation type="submission" date="2019-03" db="EMBL/GenBank/DDBJ databases">
        <title>Genomic Encyclopedia of Type Strains, Phase III (KMG-III): the genomes of soil and plant-associated and newly described type strains.</title>
        <authorList>
            <person name="Whitman W."/>
        </authorList>
    </citation>
    <scope>NUCLEOTIDE SEQUENCE [LARGE SCALE GENOMIC DNA]</scope>
    <source>
        <strain evidence="1 2">CECT 8283</strain>
    </source>
</reference>